<feature type="compositionally biased region" description="Low complexity" evidence="1">
    <location>
        <begin position="188"/>
        <end position="203"/>
    </location>
</feature>
<feature type="compositionally biased region" description="Basic residues" evidence="1">
    <location>
        <begin position="168"/>
        <end position="184"/>
    </location>
</feature>
<evidence type="ECO:0000313" key="2">
    <source>
        <dbReference type="EMBL" id="KXH64120.1"/>
    </source>
</evidence>
<feature type="compositionally biased region" description="Basic residues" evidence="1">
    <location>
        <begin position="84"/>
        <end position="96"/>
    </location>
</feature>
<feature type="compositionally biased region" description="Basic residues" evidence="1">
    <location>
        <begin position="129"/>
        <end position="140"/>
    </location>
</feature>
<feature type="compositionally biased region" description="Low complexity" evidence="1">
    <location>
        <begin position="141"/>
        <end position="151"/>
    </location>
</feature>
<dbReference type="AlphaFoldDB" id="A0A135UUN8"/>
<accession>A0A135UUN8</accession>
<reference evidence="2 3" key="1">
    <citation type="submission" date="2014-02" db="EMBL/GenBank/DDBJ databases">
        <title>The genome sequence of Colletotrichum salicis CBS 607.94.</title>
        <authorList>
            <person name="Baroncelli R."/>
            <person name="Thon M.R."/>
        </authorList>
    </citation>
    <scope>NUCLEOTIDE SEQUENCE [LARGE SCALE GENOMIC DNA]</scope>
    <source>
        <strain evidence="2 3">CBS 607.94</strain>
    </source>
</reference>
<dbReference type="STRING" id="1209931.A0A135UUN8"/>
<evidence type="ECO:0000256" key="1">
    <source>
        <dbReference type="SAM" id="MobiDB-lite"/>
    </source>
</evidence>
<evidence type="ECO:0000313" key="3">
    <source>
        <dbReference type="Proteomes" id="UP000070121"/>
    </source>
</evidence>
<proteinExistence type="predicted"/>
<feature type="compositionally biased region" description="Acidic residues" evidence="1">
    <location>
        <begin position="153"/>
        <end position="163"/>
    </location>
</feature>
<keyword evidence="3" id="KW-1185">Reference proteome</keyword>
<sequence length="249" mass="25539">MSSAGYSSEAATAPKPTLTDRELEILKHAWSSLKSAPEVDYPKLAAACGMSNHRSASNAWLAIKKKLFADLPAQGSDSAGNSPAKRKIATPSKRKAAAATSSDDADELAAGANLNSDGEEKLVVESPVKKKRATPAKKKAAATPKAAAKTTGGDEDADEDAEPETPVKKKAIPAKRKTPAKGKKAAAAEKSAPENQDAAGAAAENKEADGEDAPAADVAKLAVRDWIGKEENVEMSGGPDAGGANNDEI</sequence>
<name>A0A135UUN8_9PEZI</name>
<gene>
    <name evidence="2" type="ORF">CSAL01_10895</name>
</gene>
<dbReference type="Proteomes" id="UP000070121">
    <property type="component" value="Unassembled WGS sequence"/>
</dbReference>
<organism evidence="2 3">
    <name type="scientific">Colletotrichum salicis</name>
    <dbReference type="NCBI Taxonomy" id="1209931"/>
    <lineage>
        <taxon>Eukaryota</taxon>
        <taxon>Fungi</taxon>
        <taxon>Dikarya</taxon>
        <taxon>Ascomycota</taxon>
        <taxon>Pezizomycotina</taxon>
        <taxon>Sordariomycetes</taxon>
        <taxon>Hypocreomycetidae</taxon>
        <taxon>Glomerellales</taxon>
        <taxon>Glomerellaceae</taxon>
        <taxon>Colletotrichum</taxon>
        <taxon>Colletotrichum acutatum species complex</taxon>
    </lineage>
</organism>
<feature type="region of interest" description="Disordered" evidence="1">
    <location>
        <begin position="72"/>
        <end position="217"/>
    </location>
</feature>
<comment type="caution">
    <text evidence="2">The sequence shown here is derived from an EMBL/GenBank/DDBJ whole genome shotgun (WGS) entry which is preliminary data.</text>
</comment>
<dbReference type="OrthoDB" id="5403747at2759"/>
<feature type="region of interest" description="Disordered" evidence="1">
    <location>
        <begin position="230"/>
        <end position="249"/>
    </location>
</feature>
<protein>
    <submittedName>
        <fullName evidence="2">Uncharacterized protein</fullName>
    </submittedName>
</protein>
<dbReference type="EMBL" id="JFFI01001012">
    <property type="protein sequence ID" value="KXH64120.1"/>
    <property type="molecule type" value="Genomic_DNA"/>
</dbReference>